<dbReference type="Pfam" id="PF00126">
    <property type="entry name" value="HTH_1"/>
    <property type="match status" value="1"/>
</dbReference>
<evidence type="ECO:0000256" key="1">
    <source>
        <dbReference type="ARBA" id="ARBA00009437"/>
    </source>
</evidence>
<comment type="similarity">
    <text evidence="1">Belongs to the LysR transcriptional regulatory family.</text>
</comment>
<dbReference type="Gene3D" id="1.10.10.10">
    <property type="entry name" value="Winged helix-like DNA-binding domain superfamily/Winged helix DNA-binding domain"/>
    <property type="match status" value="1"/>
</dbReference>
<feature type="domain" description="HTH lysR-type" evidence="2">
    <location>
        <begin position="1"/>
        <end position="59"/>
    </location>
</feature>
<keyword evidence="3" id="KW-0238">DNA-binding</keyword>
<reference evidence="4" key="1">
    <citation type="submission" date="2016-10" db="EMBL/GenBank/DDBJ databases">
        <authorList>
            <person name="Varghese N."/>
            <person name="Submissions S."/>
        </authorList>
    </citation>
    <scope>NUCLEOTIDE SEQUENCE [LARGE SCALE GENOMIC DNA]</scope>
    <source>
        <strain evidence="4">JCM 10271</strain>
    </source>
</reference>
<dbReference type="STRING" id="93684.SAMN05421853_105136"/>
<name>A0A1I5YBW5_9RHOB</name>
<dbReference type="Proteomes" id="UP000243106">
    <property type="component" value="Unassembled WGS sequence"/>
</dbReference>
<dbReference type="GO" id="GO:0006351">
    <property type="term" value="P:DNA-templated transcription"/>
    <property type="evidence" value="ECO:0007669"/>
    <property type="project" value="TreeGrafter"/>
</dbReference>
<evidence type="ECO:0000259" key="2">
    <source>
        <dbReference type="PROSITE" id="PS50931"/>
    </source>
</evidence>
<dbReference type="GO" id="GO:0003700">
    <property type="term" value="F:DNA-binding transcription factor activity"/>
    <property type="evidence" value="ECO:0007669"/>
    <property type="project" value="InterPro"/>
</dbReference>
<evidence type="ECO:0000313" key="3">
    <source>
        <dbReference type="EMBL" id="SFQ41725.1"/>
    </source>
</evidence>
<dbReference type="InterPro" id="IPR036388">
    <property type="entry name" value="WH-like_DNA-bd_sf"/>
</dbReference>
<dbReference type="PROSITE" id="PS50931">
    <property type="entry name" value="HTH_LYSR"/>
    <property type="match status" value="1"/>
</dbReference>
<dbReference type="InterPro" id="IPR000847">
    <property type="entry name" value="LysR_HTH_N"/>
</dbReference>
<dbReference type="InterPro" id="IPR036390">
    <property type="entry name" value="WH_DNA-bd_sf"/>
</dbReference>
<dbReference type="EMBL" id="FOXV01000005">
    <property type="protein sequence ID" value="SFQ41725.1"/>
    <property type="molecule type" value="Genomic_DNA"/>
</dbReference>
<dbReference type="GO" id="GO:0043565">
    <property type="term" value="F:sequence-specific DNA binding"/>
    <property type="evidence" value="ECO:0007669"/>
    <property type="project" value="TreeGrafter"/>
</dbReference>
<dbReference type="InterPro" id="IPR058163">
    <property type="entry name" value="LysR-type_TF_proteobact-type"/>
</dbReference>
<organism evidence="3 4">
    <name type="scientific">Roseivivax halotolerans</name>
    <dbReference type="NCBI Taxonomy" id="93684"/>
    <lineage>
        <taxon>Bacteria</taxon>
        <taxon>Pseudomonadati</taxon>
        <taxon>Pseudomonadota</taxon>
        <taxon>Alphaproteobacteria</taxon>
        <taxon>Rhodobacterales</taxon>
        <taxon>Roseobacteraceae</taxon>
        <taxon>Roseivivax</taxon>
    </lineage>
</organism>
<proteinExistence type="inferred from homology"/>
<sequence>MDNWDDLRFLVALSRTGTMTAAAKMLGTNTATVSRRIERLSETLGEPAFVKTAHGWKPSTSVARLIDLAQTFDGELQTALNSREPSEGSQQVPVNIGCPPFVTSQVLIPNMSTETETLSGIGLTFNDRLLREGLGEHDIVVQLGTPDSGRVVTRKAGSILFNMFTKRGSSAETNRWIGLSEMFDQAPVMTMGRDMFDTQPAVRVENFAAIFSLIHVTGMHGPLPEIMAAASSELEYSKPGTEPFEAEFWIMFHETRRSDPVIRRVVDWIMDAFVKLDEVQRRHLESG</sequence>
<protein>
    <submittedName>
        <fullName evidence="3">DNA-binding transcriptional regulator, LysR family</fullName>
    </submittedName>
</protein>
<dbReference type="RefSeq" id="WP_093010804.1">
    <property type="nucleotide sequence ID" value="NZ_FOXV01000005.1"/>
</dbReference>
<evidence type="ECO:0000313" key="4">
    <source>
        <dbReference type="Proteomes" id="UP000243106"/>
    </source>
</evidence>
<dbReference type="PANTHER" id="PTHR30537:SF3">
    <property type="entry name" value="TRANSCRIPTIONAL REGULATORY PROTEIN"/>
    <property type="match status" value="1"/>
</dbReference>
<gene>
    <name evidence="3" type="ORF">SAMN05421853_105136</name>
</gene>
<dbReference type="PANTHER" id="PTHR30537">
    <property type="entry name" value="HTH-TYPE TRANSCRIPTIONAL REGULATOR"/>
    <property type="match status" value="1"/>
</dbReference>
<dbReference type="SUPFAM" id="SSF46785">
    <property type="entry name" value="Winged helix' DNA-binding domain"/>
    <property type="match status" value="1"/>
</dbReference>
<dbReference type="SUPFAM" id="SSF53850">
    <property type="entry name" value="Periplasmic binding protein-like II"/>
    <property type="match status" value="1"/>
</dbReference>
<keyword evidence="4" id="KW-1185">Reference proteome</keyword>
<dbReference type="AlphaFoldDB" id="A0A1I5YBW5"/>
<accession>A0A1I5YBW5</accession>